<comment type="similarity">
    <text evidence="3">Belongs to the UTP5 family.</text>
</comment>
<evidence type="ECO:0000313" key="7">
    <source>
        <dbReference type="EMBL" id="JAG79029.1"/>
    </source>
</evidence>
<dbReference type="InterPro" id="IPR001680">
    <property type="entry name" value="WD40_rpt"/>
</dbReference>
<dbReference type="GO" id="GO:0000462">
    <property type="term" value="P:maturation of SSU-rRNA from tricistronic rRNA transcript (SSU-rRNA, 5.8S rRNA, LSU-rRNA)"/>
    <property type="evidence" value="ECO:0007669"/>
    <property type="project" value="TreeGrafter"/>
</dbReference>
<accession>A0A0C9R8W9</accession>
<dbReference type="Pfam" id="PF04003">
    <property type="entry name" value="Utp12"/>
    <property type="match status" value="1"/>
</dbReference>
<feature type="repeat" description="WD" evidence="4">
    <location>
        <begin position="111"/>
        <end position="142"/>
    </location>
</feature>
<evidence type="ECO:0000313" key="9">
    <source>
        <dbReference type="RefSeq" id="XP_011305211.1"/>
    </source>
</evidence>
<evidence type="ECO:0000256" key="5">
    <source>
        <dbReference type="SAM" id="MobiDB-lite"/>
    </source>
</evidence>
<protein>
    <submittedName>
        <fullName evidence="9">WD repeat-containing protein 43</fullName>
    </submittedName>
    <submittedName>
        <fullName evidence="7">WDR43 protein</fullName>
    </submittedName>
</protein>
<keyword evidence="4" id="KW-0853">WD repeat</keyword>
<organism evidence="7">
    <name type="scientific">Fopius arisanus</name>
    <dbReference type="NCBI Taxonomy" id="64838"/>
    <lineage>
        <taxon>Eukaryota</taxon>
        <taxon>Metazoa</taxon>
        <taxon>Ecdysozoa</taxon>
        <taxon>Arthropoda</taxon>
        <taxon>Hexapoda</taxon>
        <taxon>Insecta</taxon>
        <taxon>Pterygota</taxon>
        <taxon>Neoptera</taxon>
        <taxon>Endopterygota</taxon>
        <taxon>Hymenoptera</taxon>
        <taxon>Apocrita</taxon>
        <taxon>Ichneumonoidea</taxon>
        <taxon>Braconidae</taxon>
        <taxon>Opiinae</taxon>
        <taxon>Fopius</taxon>
    </lineage>
</organism>
<reference evidence="9" key="2">
    <citation type="submission" date="2025-04" db="UniProtKB">
        <authorList>
            <consortium name="RefSeq"/>
        </authorList>
    </citation>
    <scope>IDENTIFICATION</scope>
    <source>
        <strain evidence="9">USDA-PBARC FA_bdor</strain>
        <tissue evidence="9">Whole organism</tissue>
    </source>
</reference>
<dbReference type="Gene3D" id="2.130.10.10">
    <property type="entry name" value="YVTN repeat-like/Quinoprotein amine dehydrogenase"/>
    <property type="match status" value="2"/>
</dbReference>
<reference evidence="7" key="1">
    <citation type="submission" date="2015-01" db="EMBL/GenBank/DDBJ databases">
        <title>Transcriptome Assembly of Fopius arisanus.</title>
        <authorList>
            <person name="Geib S."/>
        </authorList>
    </citation>
    <scope>NUCLEOTIDE SEQUENCE</scope>
</reference>
<dbReference type="AlphaFoldDB" id="A0A0C9R8W9"/>
<evidence type="ECO:0000256" key="3">
    <source>
        <dbReference type="ARBA" id="ARBA00038335"/>
    </source>
</evidence>
<dbReference type="InterPro" id="IPR052414">
    <property type="entry name" value="U3_snoRNA-assoc_WDR"/>
</dbReference>
<name>A0A0C9R8W9_9HYME</name>
<dbReference type="GO" id="GO:0005730">
    <property type="term" value="C:nucleolus"/>
    <property type="evidence" value="ECO:0007669"/>
    <property type="project" value="TreeGrafter"/>
</dbReference>
<dbReference type="PANTHER" id="PTHR44267:SF1">
    <property type="entry name" value="WD REPEAT-CONTAINING PROTEIN 43"/>
    <property type="match status" value="1"/>
</dbReference>
<dbReference type="InterPro" id="IPR015943">
    <property type="entry name" value="WD40/YVTN_repeat-like_dom_sf"/>
</dbReference>
<evidence type="ECO:0000313" key="8">
    <source>
        <dbReference type="Proteomes" id="UP000694866"/>
    </source>
</evidence>
<dbReference type="EMBL" id="GBYB01009262">
    <property type="protein sequence ID" value="JAG79029.1"/>
    <property type="molecule type" value="Transcribed_RNA"/>
</dbReference>
<dbReference type="InterPro" id="IPR036322">
    <property type="entry name" value="WD40_repeat_dom_sf"/>
</dbReference>
<feature type="region of interest" description="Disordered" evidence="5">
    <location>
        <begin position="563"/>
        <end position="616"/>
    </location>
</feature>
<dbReference type="SMART" id="SM00320">
    <property type="entry name" value="WD40"/>
    <property type="match status" value="3"/>
</dbReference>
<dbReference type="PANTHER" id="PTHR44267">
    <property type="entry name" value="WD REPEAT-CONTAINING PROTEIN 43"/>
    <property type="match status" value="1"/>
</dbReference>
<accession>A0A9R1T9M5</accession>
<evidence type="ECO:0000256" key="2">
    <source>
        <dbReference type="ARBA" id="ARBA00023242"/>
    </source>
</evidence>
<dbReference type="Proteomes" id="UP000694866">
    <property type="component" value="Unplaced"/>
</dbReference>
<feature type="domain" description="Small-subunit processome Utp12" evidence="6">
    <location>
        <begin position="440"/>
        <end position="541"/>
    </location>
</feature>
<dbReference type="KEGG" id="fas:105267802"/>
<evidence type="ECO:0000256" key="4">
    <source>
        <dbReference type="PROSITE-ProRule" id="PRU00221"/>
    </source>
</evidence>
<evidence type="ECO:0000256" key="1">
    <source>
        <dbReference type="ARBA" id="ARBA00004123"/>
    </source>
</evidence>
<dbReference type="InterPro" id="IPR007148">
    <property type="entry name" value="SSU_processome_Utp12"/>
</dbReference>
<dbReference type="Pfam" id="PF00400">
    <property type="entry name" value="WD40"/>
    <property type="match status" value="3"/>
</dbReference>
<dbReference type="GeneID" id="105267802"/>
<keyword evidence="2" id="KW-0539">Nucleus</keyword>
<feature type="compositionally biased region" description="Acidic residues" evidence="5">
    <location>
        <begin position="569"/>
        <end position="603"/>
    </location>
</feature>
<dbReference type="RefSeq" id="XP_011305211.1">
    <property type="nucleotide sequence ID" value="XM_011306909.1"/>
</dbReference>
<proteinExistence type="inferred from homology"/>
<dbReference type="PROSITE" id="PS50082">
    <property type="entry name" value="WD_REPEATS_2"/>
    <property type="match status" value="1"/>
</dbReference>
<sequence length="616" mass="67415">MASTGCSAFSSNQQYWAICGNDGKLKIWETATSRLKQEFVPNLHLSSPCSVIGWITIGQQPTSVAPSPWRKRKRKSISEDAEEKEVIAMGSINGSVTLYDVSSASVIKILENGHSGCVTALTWSPSHGLFTAADDHQIVEWNTQENGIKCKWKTGRGRITALALSLDERTIISADKMIKLWDLESKQVVGTLTGHANQISFLKTIKIDEHTSYLISGAKGDSYLGVWSLNERKKERASIASLTMQDEPMSVSAKSSEINSQITVLAVNRSGQANLFTYQPNGQCTKPLKPVMTVVIAADSNQKESVQQVSIQSAELTADGKMFLAYGSLINLTFEKILPDLSCKIMGLVRSDCRKLKEKKEEALTKVKMVETSDNNIEYLAPGAAASAPPKRTRAGGSQLPLKDRLENLSLNSDVNTSGKTPSKGANMAQLLLQGLNSKDRNILMNVLYNRDETIIKNTITKLPVQAISPLVKELTNMLQGKTYPSKIAVVWLKNLLITHAAHLLSHPDIGNVLSPILGLIDAKLAIFTELSRLRGRVALITGQISHLNDQESKDIAEEGSLLVYQDSDSSDDDTDVGEMEGESESDDNWAETSEQEEEQEDMENGKSDDNNSICS</sequence>
<dbReference type="OrthoDB" id="30195at2759"/>
<dbReference type="SUPFAM" id="SSF50978">
    <property type="entry name" value="WD40 repeat-like"/>
    <property type="match status" value="1"/>
</dbReference>
<comment type="subcellular location">
    <subcellularLocation>
        <location evidence="1">Nucleus</location>
    </subcellularLocation>
</comment>
<evidence type="ECO:0000259" key="6">
    <source>
        <dbReference type="Pfam" id="PF04003"/>
    </source>
</evidence>
<keyword evidence="8" id="KW-1185">Reference proteome</keyword>
<gene>
    <name evidence="7" type="primary">WDR43</name>
    <name evidence="9" type="synonym">LOC105267802</name>
    <name evidence="7" type="ORF">g.71795</name>
</gene>